<dbReference type="PROSITE" id="PS51198">
    <property type="entry name" value="UVRD_HELICASE_ATP_BIND"/>
    <property type="match status" value="1"/>
</dbReference>
<comment type="catalytic activity">
    <reaction evidence="6">
        <text>Couples ATP hydrolysis with the unwinding of duplex DNA by translocating in the 3'-5' direction.</text>
        <dbReference type="EC" id="5.6.2.4"/>
    </reaction>
</comment>
<dbReference type="PROSITE" id="PS51217">
    <property type="entry name" value="UVRD_HELICASE_CTER"/>
    <property type="match status" value="1"/>
</dbReference>
<dbReference type="GO" id="GO:0005524">
    <property type="term" value="F:ATP binding"/>
    <property type="evidence" value="ECO:0007669"/>
    <property type="project" value="UniProtKB-UniRule"/>
</dbReference>
<dbReference type="EMBL" id="CP022355">
    <property type="protein sequence ID" value="ASK77835.1"/>
    <property type="molecule type" value="Genomic_DNA"/>
</dbReference>
<evidence type="ECO:0000256" key="7">
    <source>
        <dbReference type="ARBA" id="ARBA00034808"/>
    </source>
</evidence>
<evidence type="ECO:0000256" key="5">
    <source>
        <dbReference type="ARBA" id="ARBA00023235"/>
    </source>
</evidence>
<keyword evidence="4 9" id="KW-0067">ATP-binding</keyword>
<dbReference type="PANTHER" id="PTHR11070">
    <property type="entry name" value="UVRD / RECB / PCRA DNA HELICASE FAMILY MEMBER"/>
    <property type="match status" value="1"/>
</dbReference>
<dbReference type="EC" id="5.6.2.4" evidence="7"/>
<evidence type="ECO:0000256" key="8">
    <source>
        <dbReference type="ARBA" id="ARBA00048988"/>
    </source>
</evidence>
<evidence type="ECO:0000259" key="11">
    <source>
        <dbReference type="PROSITE" id="PS51217"/>
    </source>
</evidence>
<dbReference type="InterPro" id="IPR000212">
    <property type="entry name" value="DNA_helicase_UvrD/REP"/>
</dbReference>
<evidence type="ECO:0000256" key="2">
    <source>
        <dbReference type="ARBA" id="ARBA00022801"/>
    </source>
</evidence>
<evidence type="ECO:0000313" key="13">
    <source>
        <dbReference type="Proteomes" id="UP000242175"/>
    </source>
</evidence>
<dbReference type="Gene3D" id="3.40.50.300">
    <property type="entry name" value="P-loop containing nucleotide triphosphate hydrolases"/>
    <property type="match status" value="2"/>
</dbReference>
<organism evidence="12 13">
    <name type="scientific">Paraphotobacterium marinum</name>
    <dbReference type="NCBI Taxonomy" id="1755811"/>
    <lineage>
        <taxon>Bacteria</taxon>
        <taxon>Pseudomonadati</taxon>
        <taxon>Pseudomonadota</taxon>
        <taxon>Gammaproteobacteria</taxon>
        <taxon>Vibrionales</taxon>
        <taxon>Vibrionaceae</taxon>
        <taxon>Paraphotobacterium</taxon>
    </lineage>
</organism>
<evidence type="ECO:0000256" key="9">
    <source>
        <dbReference type="PROSITE-ProRule" id="PRU00560"/>
    </source>
</evidence>
<comment type="catalytic activity">
    <reaction evidence="8">
        <text>ATP + H2O = ADP + phosphate + H(+)</text>
        <dbReference type="Rhea" id="RHEA:13065"/>
        <dbReference type="ChEBI" id="CHEBI:15377"/>
        <dbReference type="ChEBI" id="CHEBI:15378"/>
        <dbReference type="ChEBI" id="CHEBI:30616"/>
        <dbReference type="ChEBI" id="CHEBI:43474"/>
        <dbReference type="ChEBI" id="CHEBI:456216"/>
        <dbReference type="EC" id="5.6.2.4"/>
    </reaction>
</comment>
<feature type="domain" description="UvrD-like helicase C-terminal" evidence="11">
    <location>
        <begin position="479"/>
        <end position="737"/>
    </location>
</feature>
<dbReference type="GO" id="GO:0000725">
    <property type="term" value="P:recombinational repair"/>
    <property type="evidence" value="ECO:0007669"/>
    <property type="project" value="TreeGrafter"/>
</dbReference>
<sequence length="847" mass="99323">MKSIFKIEDFPLNGQFLIEASAGSGKTFTLIIIFLKVLLKNAIHPSISTKVKLDDILIVTFTNLAASELSERIVELLIDAKLIFEEKITESKYFVPINSIRNQVVDTKLAITILNSSIKNIDKLSIYTIHGFCHKFLYDIDEVLQTNPMDLISNTYNLKKRSVSIFWKKYYLKADSQLLEIISSLWSTPTQLLNKIDKLIDNSIPITEYYKIEKIEENLSYFNSKIYLIRELWTHKEEIFDEIFNLPCINKRKYNRRNMRVWQNKIDLFLNSSEFQNFDKEVFVKFSLSNFQDQINSNENKILYQFSSAIDNLVFKSNQIIDMLVNHAVNETKNSFNILKEKLNLITYDDLIKRTSEIFNSDDRYVIKETSNKFPYVLIDEFQDTDQNQYDIFNINYELAKPESLLCLIGDPKQSIYSFRGADIDVYHAAIKNVNQIFYLDCSFRSSEKFIEGINSIFSLREDPFCIGNRITYQSLLPSPISKVKTWFVNNKENKTIKFLISNKMSKKHETFEKIIKETANEIYKILDSNVSLYDGNNKKHVQKKDITILVRTNDECLLVKKKLKQLEIESEIVSNKKNVFESHLIINIIYLLELIDDPSNLQKLSSFLCCDFFANKPSDLNSLLEEEKTIEAIRASIYEYRKIIINDGLFAMILIFIERERIYEHLQSDKDRNRLIDDFLYISETLNEEFNNFYHLKSFIRWLCEGIISPESMSPQETHESSEDAIKISTIHNSKGLEYSIVFLPFIFYFNIKKSSIDYDIKNKRYCLSKKLDKEILKNPLFKEEIRLLYVAITRAIYGCYLGVVDGYNYSPLNYIINCDTNKTLSDEVKCLCNLNENFEVIDKTY</sequence>
<dbReference type="OrthoDB" id="9810135at2"/>
<evidence type="ECO:0000256" key="3">
    <source>
        <dbReference type="ARBA" id="ARBA00022806"/>
    </source>
</evidence>
<evidence type="ECO:0000256" key="4">
    <source>
        <dbReference type="ARBA" id="ARBA00022840"/>
    </source>
</evidence>
<dbReference type="Pfam" id="PF13361">
    <property type="entry name" value="UvrD_C"/>
    <property type="match status" value="1"/>
</dbReference>
<dbReference type="KEGG" id="pmai:CF386_01490"/>
<dbReference type="SUPFAM" id="SSF52540">
    <property type="entry name" value="P-loop containing nucleoside triphosphate hydrolases"/>
    <property type="match status" value="1"/>
</dbReference>
<protein>
    <recommendedName>
        <fullName evidence="7">DNA 3'-5' helicase</fullName>
        <ecNumber evidence="7">5.6.2.4</ecNumber>
    </recommendedName>
</protein>
<name>A0A220VBW2_9GAMM</name>
<keyword evidence="13" id="KW-1185">Reference proteome</keyword>
<dbReference type="GO" id="GO:0016787">
    <property type="term" value="F:hydrolase activity"/>
    <property type="evidence" value="ECO:0007669"/>
    <property type="project" value="UniProtKB-UniRule"/>
</dbReference>
<feature type="domain" description="UvrD-like helicase ATP-binding" evidence="10">
    <location>
        <begin position="1"/>
        <end position="447"/>
    </location>
</feature>
<evidence type="ECO:0000256" key="1">
    <source>
        <dbReference type="ARBA" id="ARBA00022741"/>
    </source>
</evidence>
<evidence type="ECO:0000259" key="10">
    <source>
        <dbReference type="PROSITE" id="PS51198"/>
    </source>
</evidence>
<keyword evidence="3 9" id="KW-0347">Helicase</keyword>
<accession>A0A220VBW2</accession>
<dbReference type="PANTHER" id="PTHR11070:SF23">
    <property type="entry name" value="RECBCD ENZYME SUBUNIT RECB"/>
    <property type="match status" value="1"/>
</dbReference>
<evidence type="ECO:0000313" key="12">
    <source>
        <dbReference type="EMBL" id="ASK77835.1"/>
    </source>
</evidence>
<keyword evidence="1 9" id="KW-0547">Nucleotide-binding</keyword>
<dbReference type="GO" id="GO:0043138">
    <property type="term" value="F:3'-5' DNA helicase activity"/>
    <property type="evidence" value="ECO:0007669"/>
    <property type="project" value="UniProtKB-EC"/>
</dbReference>
<dbReference type="GO" id="GO:0005829">
    <property type="term" value="C:cytosol"/>
    <property type="evidence" value="ECO:0007669"/>
    <property type="project" value="TreeGrafter"/>
</dbReference>
<gene>
    <name evidence="12" type="ORF">CF386_01490</name>
</gene>
<reference evidence="12 13" key="1">
    <citation type="journal article" date="2016" name="Int. J. Syst. Evol. Microbiol.">
        <title>Paraphotobacterium marinum gen. nov., sp. nov., a member of the family Vibrionaceae, isolated from surface seawater.</title>
        <authorList>
            <person name="Huang Z."/>
            <person name="Dong C."/>
            <person name="Shao Z."/>
        </authorList>
    </citation>
    <scope>NUCLEOTIDE SEQUENCE [LARGE SCALE GENOMIC DNA]</scope>
    <source>
        <strain evidence="12 13">NSCS20N07D</strain>
    </source>
</reference>
<dbReference type="GO" id="GO:0003677">
    <property type="term" value="F:DNA binding"/>
    <property type="evidence" value="ECO:0007669"/>
    <property type="project" value="InterPro"/>
</dbReference>
<dbReference type="InterPro" id="IPR027417">
    <property type="entry name" value="P-loop_NTPase"/>
</dbReference>
<feature type="binding site" evidence="9">
    <location>
        <begin position="20"/>
        <end position="27"/>
    </location>
    <ligand>
        <name>ATP</name>
        <dbReference type="ChEBI" id="CHEBI:30616"/>
    </ligand>
</feature>
<dbReference type="InterPro" id="IPR014016">
    <property type="entry name" value="UvrD-like_ATP-bd"/>
</dbReference>
<dbReference type="Gene3D" id="1.10.486.10">
    <property type="entry name" value="PCRA, domain 4"/>
    <property type="match status" value="1"/>
</dbReference>
<keyword evidence="2 9" id="KW-0378">Hydrolase</keyword>
<keyword evidence="5" id="KW-0413">Isomerase</keyword>
<dbReference type="GO" id="GO:0009338">
    <property type="term" value="C:exodeoxyribonuclease V complex"/>
    <property type="evidence" value="ECO:0007669"/>
    <property type="project" value="TreeGrafter"/>
</dbReference>
<dbReference type="AlphaFoldDB" id="A0A220VBW2"/>
<dbReference type="Gene3D" id="1.10.3170.10">
    <property type="entry name" value="Recbcd, chain B, domain 2"/>
    <property type="match status" value="1"/>
</dbReference>
<evidence type="ECO:0000256" key="6">
    <source>
        <dbReference type="ARBA" id="ARBA00034617"/>
    </source>
</evidence>
<proteinExistence type="predicted"/>
<dbReference type="InterPro" id="IPR014017">
    <property type="entry name" value="DNA_helicase_UvrD-like_C"/>
</dbReference>
<dbReference type="RefSeq" id="WP_089072745.1">
    <property type="nucleotide sequence ID" value="NZ_CBCSAM010000015.1"/>
</dbReference>
<dbReference type="Pfam" id="PF00580">
    <property type="entry name" value="UvrD-helicase"/>
    <property type="match status" value="1"/>
</dbReference>
<dbReference type="Proteomes" id="UP000242175">
    <property type="component" value="Chromosome large"/>
</dbReference>